<feature type="region of interest" description="Disordered" evidence="1">
    <location>
        <begin position="700"/>
        <end position="741"/>
    </location>
</feature>
<dbReference type="Proteomes" id="UP000504635">
    <property type="component" value="Unplaced"/>
</dbReference>
<dbReference type="Pfam" id="PF25273">
    <property type="entry name" value="DUF7869"/>
    <property type="match status" value="1"/>
</dbReference>
<name>A0A6J2YG17_SITOR</name>
<dbReference type="RefSeq" id="XP_030762362.1">
    <property type="nucleotide sequence ID" value="XM_030906502.1"/>
</dbReference>
<feature type="compositionally biased region" description="Polar residues" evidence="1">
    <location>
        <begin position="729"/>
        <end position="741"/>
    </location>
</feature>
<feature type="region of interest" description="Disordered" evidence="1">
    <location>
        <begin position="94"/>
        <end position="122"/>
    </location>
</feature>
<accession>A0A6J2YG17</accession>
<dbReference type="GeneID" id="115887160"/>
<evidence type="ECO:0000313" key="4">
    <source>
        <dbReference type="RefSeq" id="XP_030753876.1"/>
    </source>
</evidence>
<feature type="domain" description="DUF7869" evidence="2">
    <location>
        <begin position="485"/>
        <end position="578"/>
    </location>
</feature>
<dbReference type="PANTHER" id="PTHR10773">
    <property type="entry name" value="DNA-DIRECTED RNA POLYMERASES I, II, AND III SUBUNIT RPABC2"/>
    <property type="match status" value="1"/>
</dbReference>
<dbReference type="AlphaFoldDB" id="A0A6J2YG17"/>
<reference evidence="4 5" key="1">
    <citation type="submission" date="2025-04" db="UniProtKB">
        <authorList>
            <consortium name="RefSeq"/>
        </authorList>
    </citation>
    <scope>IDENTIFICATION</scope>
    <source>
        <tissue evidence="4 5">Gonads</tissue>
    </source>
</reference>
<dbReference type="KEGG" id="soy:115887160"/>
<sequence length="741" mass="86055">MDLIDFCVFILESSTMNGDGSMASNNEIDVNNGGTNNLVDCNRSVPEPEEGSSTINKKVIIVDSTPDLEEILAYSEDSDDSLKDPNYEEEKALNDLDHRTSSEEDERLNTSGKTESRWKTSHPETWKYNVAKKRRSDSLSYEIKKQQRPAKQPKPINCQTCRYKCHNKFSDEERKVLCQSYWKLTDFRRQKDFLLNCVTAKTPERRRYRNNNRPPRKDSKQYYFEKNKDKLRVCQAFFLKTLNISNDVVLNAFSHKGPAGTYIGEDKRGKSKPGNKTPDYVVADIKSHIESFPTNESHHTRKSTRKKYLDSTLSISKMYSLYKEKCEQEKKQAASFITYKRIFGKYYNLSFFKPKKDLCQICEKNKSKPVTADHQQENYESYLSHLRRKEDCYAEKKKDKERAIREETFCSVTFDLQSVLQIPCSDVSPMYYSRKICVYNLTIYESAPPNNAFCFCWTELNGKRGSSEIGSCLFEYLNNLPLTIKEVSLWSDTCGGQNRNQHVAALLCYLVNVSHIEVIEHKFLESGHSYMEADSMHSAIEHAKKYIPVYTIQDWLNIFRIARSRRNRNRHSEPYHVRELKFNEFYDLKALSELLIKNRSKDIEGNTVNWLLIKSLRYSKKHADIIEYKYEHSSEYKVIKIWGRGRPPAPPKQLKNLYRNLLPISTKKKEDLLKLCKSGAIPHEFHGWYQSLSSAKNVQDGSVGISDQESDCDSDNEPLAHYLIPKSKGANQEKPTNSSKI</sequence>
<evidence type="ECO:0000256" key="1">
    <source>
        <dbReference type="SAM" id="MobiDB-lite"/>
    </source>
</evidence>
<evidence type="ECO:0000313" key="5">
    <source>
        <dbReference type="RefSeq" id="XP_030762362.1"/>
    </source>
</evidence>
<gene>
    <name evidence="5" type="primary">LOC115887160</name>
    <name evidence="4" type="synonym">LOC115880737</name>
</gene>
<dbReference type="OrthoDB" id="6762186at2759"/>
<organism evidence="3 5">
    <name type="scientific">Sitophilus oryzae</name>
    <name type="common">Rice weevil</name>
    <name type="synonym">Curculio oryzae</name>
    <dbReference type="NCBI Taxonomy" id="7048"/>
    <lineage>
        <taxon>Eukaryota</taxon>
        <taxon>Metazoa</taxon>
        <taxon>Ecdysozoa</taxon>
        <taxon>Arthropoda</taxon>
        <taxon>Hexapoda</taxon>
        <taxon>Insecta</taxon>
        <taxon>Pterygota</taxon>
        <taxon>Neoptera</taxon>
        <taxon>Endopterygota</taxon>
        <taxon>Coleoptera</taxon>
        <taxon>Polyphaga</taxon>
        <taxon>Cucujiformia</taxon>
        <taxon>Curculionidae</taxon>
        <taxon>Dryophthorinae</taxon>
        <taxon>Sitophilus</taxon>
    </lineage>
</organism>
<keyword evidence="3" id="KW-1185">Reference proteome</keyword>
<dbReference type="KEGG" id="soy:115880737"/>
<evidence type="ECO:0000313" key="3">
    <source>
        <dbReference type="Proteomes" id="UP000504635"/>
    </source>
</evidence>
<dbReference type="InterPro" id="IPR057191">
    <property type="entry name" value="DUF7869"/>
</dbReference>
<dbReference type="PANTHER" id="PTHR10773:SF19">
    <property type="match status" value="1"/>
</dbReference>
<dbReference type="RefSeq" id="XP_030753876.1">
    <property type="nucleotide sequence ID" value="XM_030898016.1"/>
</dbReference>
<proteinExistence type="predicted"/>
<evidence type="ECO:0000259" key="2">
    <source>
        <dbReference type="Pfam" id="PF25273"/>
    </source>
</evidence>
<protein>
    <submittedName>
        <fullName evidence="4">Uncharacterized protein LOC115880737</fullName>
    </submittedName>
    <submittedName>
        <fullName evidence="5">Uncharacterized protein LOC115887160</fullName>
    </submittedName>
</protein>